<sequence>MIGFLDRGAIGVSRVSACSSLPDTKLQSKFGSKLAMGILHYGEDREIALKNYLGQFSGNGRPMVKYDLEKSLVQERSSRASHRKNGRRAGPWFDVGVSGTSVTLPTSPPFTSVGLAGNERSSRFSVV</sequence>
<evidence type="ECO:0000313" key="1">
    <source>
        <dbReference type="EMBL" id="KAL3692679.1"/>
    </source>
</evidence>
<reference evidence="1 2" key="1">
    <citation type="submission" date="2024-09" db="EMBL/GenBank/DDBJ databases">
        <title>Chromosome-scale assembly of Riccia sorocarpa.</title>
        <authorList>
            <person name="Paukszto L."/>
        </authorList>
    </citation>
    <scope>NUCLEOTIDE SEQUENCE [LARGE SCALE GENOMIC DNA]</scope>
    <source>
        <strain evidence="1">LP-2024</strain>
        <tissue evidence="1">Aerial parts of the thallus</tissue>
    </source>
</reference>
<organism evidence="1 2">
    <name type="scientific">Riccia sorocarpa</name>
    <dbReference type="NCBI Taxonomy" id="122646"/>
    <lineage>
        <taxon>Eukaryota</taxon>
        <taxon>Viridiplantae</taxon>
        <taxon>Streptophyta</taxon>
        <taxon>Embryophyta</taxon>
        <taxon>Marchantiophyta</taxon>
        <taxon>Marchantiopsida</taxon>
        <taxon>Marchantiidae</taxon>
        <taxon>Marchantiales</taxon>
        <taxon>Ricciaceae</taxon>
        <taxon>Riccia</taxon>
    </lineage>
</organism>
<accession>A0ABD3HQD9</accession>
<gene>
    <name evidence="1" type="ORF">R1sor_006330</name>
</gene>
<dbReference type="EMBL" id="JBJQOH010000003">
    <property type="protein sequence ID" value="KAL3692679.1"/>
    <property type="molecule type" value="Genomic_DNA"/>
</dbReference>
<evidence type="ECO:0000313" key="2">
    <source>
        <dbReference type="Proteomes" id="UP001633002"/>
    </source>
</evidence>
<keyword evidence="2" id="KW-1185">Reference proteome</keyword>
<comment type="caution">
    <text evidence="1">The sequence shown here is derived from an EMBL/GenBank/DDBJ whole genome shotgun (WGS) entry which is preliminary data.</text>
</comment>
<dbReference type="AlphaFoldDB" id="A0ABD3HQD9"/>
<name>A0ABD3HQD9_9MARC</name>
<protein>
    <submittedName>
        <fullName evidence="1">Uncharacterized protein</fullName>
    </submittedName>
</protein>
<proteinExistence type="predicted"/>
<dbReference type="Proteomes" id="UP001633002">
    <property type="component" value="Unassembled WGS sequence"/>
</dbReference>